<reference evidence="1" key="1">
    <citation type="submission" date="2012-02" db="EMBL/GenBank/DDBJ databases">
        <authorList>
            <person name="Genoscope - CEA"/>
        </authorList>
    </citation>
    <scope>NUCLEOTIDE SEQUENCE</scope>
    <source>
        <strain evidence="1">S1</strain>
    </source>
</reference>
<accession>L8BAH1</accession>
<reference evidence="1" key="2">
    <citation type="submission" date="2013-02" db="EMBL/GenBank/DDBJ databases">
        <title>EmbRS an orphan two-component system to save Rubrivivax gelatinosus from drowning.</title>
        <authorList>
            <person name="Steunou A."/>
            <person name="Liotenberg S."/>
            <person name="Soler M."/>
            <person name="Briandet R."/>
            <person name="Barbe V."/>
            <person name="Astier C."/>
            <person name="Ouchane S."/>
        </authorList>
    </citation>
    <scope>NUCLEOTIDE SEQUENCE</scope>
    <source>
        <strain evidence="1">S1</strain>
    </source>
</reference>
<dbReference type="EMBL" id="FO082879">
    <property type="protein sequence ID" value="CCF78709.1"/>
    <property type="molecule type" value="Genomic_DNA"/>
</dbReference>
<organism evidence="1">
    <name type="scientific">Rubrivivax gelatinosus S1</name>
    <dbReference type="NCBI Taxonomy" id="1138313"/>
    <lineage>
        <taxon>Bacteria</taxon>
        <taxon>Pseudomonadati</taxon>
        <taxon>Pseudomonadota</taxon>
        <taxon>Betaproteobacteria</taxon>
        <taxon>Burkholderiales</taxon>
        <taxon>Sphaerotilaceae</taxon>
        <taxon>Rubrivivax</taxon>
    </lineage>
</organism>
<name>L8BAH1_RUBGE</name>
<proteinExistence type="predicted"/>
<gene>
    <name evidence="1" type="ORF">RGS1_10414</name>
</gene>
<sequence length="406" mass="44187">MPGFAPTVAALAVGWIALAGAIAFVYRRTLSRIVREPVLRHPILIVESDDWGAGPSEQAEALRAIAAVLGRHRDGLGRAPVMSLALVLAVPDGSRIRAEGAYSALPLDDERFAPVRAALRAGVEQGVFALQLHGMEHYWPPALMASADPAVRDWLLADSPALTEALPSHLQSRWVDASRLPSSPLPEAEARGAAVAECRAFSRILGQPAKVVVPPTFVWTRETEAAWAAAGVEFVVTPGWRHPARDERGLPSGDEGPIAGGDRAGMITYLVRSDYFEPARGRDARHALAVLDRCAAEGRPCLLENHRDNFIGRVQACGHALDELDALYRQALVGHSSLRFMSSWELACILRDRDPRWVVPGLRERLPALWQRLQATGRLWKLARMLGFGWLGATAVNALACRPSPR</sequence>
<dbReference type="AlphaFoldDB" id="L8BAH1"/>
<evidence type="ECO:0008006" key="2">
    <source>
        <dbReference type="Google" id="ProtNLM"/>
    </source>
</evidence>
<protein>
    <recommendedName>
        <fullName evidence="2">Glycosyl hydrolase</fullName>
    </recommendedName>
</protein>
<evidence type="ECO:0000313" key="1">
    <source>
        <dbReference type="EMBL" id="CCF78709.1"/>
    </source>
</evidence>